<dbReference type="PANTHER" id="PTHR23028">
    <property type="entry name" value="ACETYLTRANSFERASE"/>
    <property type="match status" value="1"/>
</dbReference>
<feature type="transmembrane region" description="Helical" evidence="1">
    <location>
        <begin position="279"/>
        <end position="298"/>
    </location>
</feature>
<feature type="transmembrane region" description="Helical" evidence="1">
    <location>
        <begin position="253"/>
        <end position="273"/>
    </location>
</feature>
<keyword evidence="1" id="KW-1133">Transmembrane helix</keyword>
<feature type="transmembrane region" description="Helical" evidence="1">
    <location>
        <begin position="349"/>
        <end position="370"/>
    </location>
</feature>
<keyword evidence="3" id="KW-0012">Acyltransferase</keyword>
<feature type="transmembrane region" description="Helical" evidence="1">
    <location>
        <begin position="57"/>
        <end position="80"/>
    </location>
</feature>
<evidence type="ECO:0000313" key="3">
    <source>
        <dbReference type="EMBL" id="ALN60819.1"/>
    </source>
</evidence>
<feature type="transmembrane region" description="Helical" evidence="1">
    <location>
        <begin position="310"/>
        <end position="329"/>
    </location>
</feature>
<proteinExistence type="predicted"/>
<dbReference type="GO" id="GO:0016747">
    <property type="term" value="F:acyltransferase activity, transferring groups other than amino-acyl groups"/>
    <property type="evidence" value="ECO:0007669"/>
    <property type="project" value="InterPro"/>
</dbReference>
<protein>
    <submittedName>
        <fullName evidence="3">Acyltransferase family</fullName>
    </submittedName>
</protein>
<feature type="domain" description="Acyltransferase 3" evidence="2">
    <location>
        <begin position="24"/>
        <end position="366"/>
    </location>
</feature>
<dbReference type="GO" id="GO:0009103">
    <property type="term" value="P:lipopolysaccharide biosynthetic process"/>
    <property type="evidence" value="ECO:0007669"/>
    <property type="project" value="TreeGrafter"/>
</dbReference>
<reference evidence="3 4" key="1">
    <citation type="submission" date="2015-11" db="EMBL/GenBank/DDBJ databases">
        <title>Genome sequences of Lysobacter enzymogenes strain C3 and Lysobacter antibioticus ATCC 29479.</title>
        <authorList>
            <person name="Kobayashi D.Y."/>
        </authorList>
    </citation>
    <scope>NUCLEOTIDE SEQUENCE [LARGE SCALE GENOMIC DNA]</scope>
    <source>
        <strain evidence="3 4">C3</strain>
    </source>
</reference>
<dbReference type="STRING" id="69.GLE_5478"/>
<dbReference type="KEGG" id="lez:GLE_5478"/>
<evidence type="ECO:0000256" key="1">
    <source>
        <dbReference type="SAM" id="Phobius"/>
    </source>
</evidence>
<dbReference type="PATRIC" id="fig|69.6.peg.5392"/>
<dbReference type="PANTHER" id="PTHR23028:SF53">
    <property type="entry name" value="ACYL_TRANSF_3 DOMAIN-CONTAINING PROTEIN"/>
    <property type="match status" value="1"/>
</dbReference>
<keyword evidence="1" id="KW-0812">Transmembrane</keyword>
<dbReference type="Proteomes" id="UP000061569">
    <property type="component" value="Chromosome"/>
</dbReference>
<keyword evidence="3" id="KW-0808">Transferase</keyword>
<dbReference type="GO" id="GO:0016020">
    <property type="term" value="C:membrane"/>
    <property type="evidence" value="ECO:0007669"/>
    <property type="project" value="TreeGrafter"/>
</dbReference>
<dbReference type="Pfam" id="PF01757">
    <property type="entry name" value="Acyl_transf_3"/>
    <property type="match status" value="1"/>
</dbReference>
<keyword evidence="1" id="KW-0472">Membrane</keyword>
<organism evidence="3 4">
    <name type="scientific">Lysobacter enzymogenes</name>
    <dbReference type="NCBI Taxonomy" id="69"/>
    <lineage>
        <taxon>Bacteria</taxon>
        <taxon>Pseudomonadati</taxon>
        <taxon>Pseudomonadota</taxon>
        <taxon>Gammaproteobacteria</taxon>
        <taxon>Lysobacterales</taxon>
        <taxon>Lysobacteraceae</taxon>
        <taxon>Lysobacter</taxon>
    </lineage>
</organism>
<sequence>MADMPVGAARLQTPTPAAQAHRLPGLDVLRAIAVAWVMLFHSFLNEGPDEGLVWLCHYGWMGVDLFFVLSGYLIGSQVLAPLARGERLSFGGFYLRRAFRILPAFLAVLAVYLLVPGFRESPGLESAWKFLSFTLNLLIDYRQNQAFSHAWSLCVEEHFYLVFPLLAWWLMRRASTAAFVAICTGVVLGGIALRAGVWLHDFETEGPVGESARSWFAEDIYFPTWNRLDGLLAGVVLASLKTFRAQWWRRTQAYANVALLAGLGVVAAAMWLFRERTGLLANAIGWPVLSVGFALLVFAGATRDSWIGRWSIPGVGWLAAMSYSLYLVHKGVFHVVDESVGELLAGHSLVAFAVYGTAALAAAAVLHYGVEQPFLRLRDWALNARARTPAPGAGAVRGPALGE</sequence>
<dbReference type="EMBL" id="CP013140">
    <property type="protein sequence ID" value="ALN60819.1"/>
    <property type="molecule type" value="Genomic_DNA"/>
</dbReference>
<feature type="transmembrane region" description="Helical" evidence="1">
    <location>
        <begin position="220"/>
        <end position="241"/>
    </location>
</feature>
<gene>
    <name evidence="3" type="ORF">GLE_5478</name>
</gene>
<name>A0A0S2DQP7_LYSEN</name>
<feature type="transmembrane region" description="Helical" evidence="1">
    <location>
        <begin position="101"/>
        <end position="118"/>
    </location>
</feature>
<dbReference type="InterPro" id="IPR050879">
    <property type="entry name" value="Acyltransferase_3"/>
</dbReference>
<evidence type="ECO:0000313" key="4">
    <source>
        <dbReference type="Proteomes" id="UP000061569"/>
    </source>
</evidence>
<dbReference type="AlphaFoldDB" id="A0A0S2DQP7"/>
<evidence type="ECO:0000259" key="2">
    <source>
        <dbReference type="Pfam" id="PF01757"/>
    </source>
</evidence>
<feature type="transmembrane region" description="Helical" evidence="1">
    <location>
        <begin position="28"/>
        <end position="45"/>
    </location>
</feature>
<feature type="transmembrane region" description="Helical" evidence="1">
    <location>
        <begin position="150"/>
        <end position="170"/>
    </location>
</feature>
<feature type="transmembrane region" description="Helical" evidence="1">
    <location>
        <begin position="177"/>
        <end position="200"/>
    </location>
</feature>
<dbReference type="InterPro" id="IPR002656">
    <property type="entry name" value="Acyl_transf_3_dom"/>
</dbReference>
<accession>A0A0S2DQP7</accession>